<accession>A0A316UUR4</accession>
<proteinExistence type="inferred from homology"/>
<dbReference type="PANTHER" id="PTHR12475:SF4">
    <property type="entry name" value="PROTEIN THEM6"/>
    <property type="match status" value="1"/>
</dbReference>
<feature type="compositionally biased region" description="Basic and acidic residues" evidence="2">
    <location>
        <begin position="220"/>
        <end position="229"/>
    </location>
</feature>
<dbReference type="InterPro" id="IPR051490">
    <property type="entry name" value="THEM6_lcsJ_thioesterase"/>
</dbReference>
<dbReference type="SUPFAM" id="SSF54637">
    <property type="entry name" value="Thioesterase/thiol ester dehydrase-isomerase"/>
    <property type="match status" value="1"/>
</dbReference>
<name>A0A316UUR4_9BASI</name>
<dbReference type="InterPro" id="IPR029069">
    <property type="entry name" value="HotDog_dom_sf"/>
</dbReference>
<dbReference type="AlphaFoldDB" id="A0A316UUR4"/>
<feature type="region of interest" description="Disordered" evidence="2">
    <location>
        <begin position="406"/>
        <end position="429"/>
    </location>
</feature>
<dbReference type="Proteomes" id="UP000245884">
    <property type="component" value="Unassembled WGS sequence"/>
</dbReference>
<evidence type="ECO:0000313" key="3">
    <source>
        <dbReference type="EMBL" id="PWN26855.1"/>
    </source>
</evidence>
<sequence length="495" mass="53919">MSDLSRSSAPRSKRVPAPHVFPPYPLRQALTLLVSSPQLALAILPSPPSWLYHFKTLIYILLLVNIGSFPLRWHYNLFKPVIATILRARPYIPLLRGQDEQTTSPKTGRKLRLEAIPLGKDIFEEKVWLQCRATPDDCDYLMHLSNSSYLSRLDEARSALLFPHFFRLYTDGARLHLGGSSLTHHKEIPIMARYEIRVQVAAWDDKWFYLVARFTSPTDPETHRSRPAEEPTSGGGGGTSTPRSPGISLSRSARDLRELLRDVARPEHEAKAKAAKEKEKEKSKRGKASSQQSLSMSRTGSVEASSPTSPSRAEPTLYATVVSRYCAKYNRKTIPPWLVVASSGFGTWASTRANWDKAETCRERYASGARRLALARRGSSSGRGIGGTVKPNEAFLSAFDPQVAKVGAAPTGPDSTSSSAGSPAGAASNDWMHPTAWSLVEWEARRQKGLEEVAGLGGLAPSAPMGGQPVGRKGTASGRATPAAGSGVGKSGYFE</sequence>
<keyword evidence="4" id="KW-1185">Reference proteome</keyword>
<feature type="region of interest" description="Disordered" evidence="2">
    <location>
        <begin position="456"/>
        <end position="495"/>
    </location>
</feature>
<evidence type="ECO:0000256" key="2">
    <source>
        <dbReference type="SAM" id="MobiDB-lite"/>
    </source>
</evidence>
<feature type="compositionally biased region" description="Polar residues" evidence="2">
    <location>
        <begin position="291"/>
        <end position="311"/>
    </location>
</feature>
<reference evidence="3 4" key="1">
    <citation type="journal article" date="2018" name="Mol. Biol. Evol.">
        <title>Broad Genomic Sampling Reveals a Smut Pathogenic Ancestry of the Fungal Clade Ustilaginomycotina.</title>
        <authorList>
            <person name="Kijpornyongpan T."/>
            <person name="Mondo S.J."/>
            <person name="Barry K."/>
            <person name="Sandor L."/>
            <person name="Lee J."/>
            <person name="Lipzen A."/>
            <person name="Pangilinan J."/>
            <person name="LaButti K."/>
            <person name="Hainaut M."/>
            <person name="Henrissat B."/>
            <person name="Grigoriev I.V."/>
            <person name="Spatafora J.W."/>
            <person name="Aime M.C."/>
        </authorList>
    </citation>
    <scope>NUCLEOTIDE SEQUENCE [LARGE SCALE GENOMIC DNA]</scope>
    <source>
        <strain evidence="3 4">MCA 5214</strain>
    </source>
</reference>
<dbReference type="CDD" id="cd00586">
    <property type="entry name" value="4HBT"/>
    <property type="match status" value="1"/>
</dbReference>
<organism evidence="3 4">
    <name type="scientific">Jaminaea rosea</name>
    <dbReference type="NCBI Taxonomy" id="1569628"/>
    <lineage>
        <taxon>Eukaryota</taxon>
        <taxon>Fungi</taxon>
        <taxon>Dikarya</taxon>
        <taxon>Basidiomycota</taxon>
        <taxon>Ustilaginomycotina</taxon>
        <taxon>Exobasidiomycetes</taxon>
        <taxon>Microstromatales</taxon>
        <taxon>Microstromatales incertae sedis</taxon>
        <taxon>Jaminaea</taxon>
    </lineage>
</organism>
<evidence type="ECO:0008006" key="5">
    <source>
        <dbReference type="Google" id="ProtNLM"/>
    </source>
</evidence>
<dbReference type="GeneID" id="37028275"/>
<feature type="compositionally biased region" description="Low complexity" evidence="2">
    <location>
        <begin position="408"/>
        <end position="428"/>
    </location>
</feature>
<dbReference type="RefSeq" id="XP_025361467.1">
    <property type="nucleotide sequence ID" value="XM_025506452.1"/>
</dbReference>
<feature type="compositionally biased region" description="Basic and acidic residues" evidence="2">
    <location>
        <begin position="252"/>
        <end position="282"/>
    </location>
</feature>
<evidence type="ECO:0000313" key="4">
    <source>
        <dbReference type="Proteomes" id="UP000245884"/>
    </source>
</evidence>
<dbReference type="EMBL" id="KZ819670">
    <property type="protein sequence ID" value="PWN26855.1"/>
    <property type="molecule type" value="Genomic_DNA"/>
</dbReference>
<dbReference type="Gene3D" id="3.10.129.10">
    <property type="entry name" value="Hotdog Thioesterase"/>
    <property type="match status" value="1"/>
</dbReference>
<dbReference type="OrthoDB" id="265761at2759"/>
<dbReference type="Pfam" id="PF13279">
    <property type="entry name" value="4HBT_2"/>
    <property type="match status" value="1"/>
</dbReference>
<gene>
    <name evidence="3" type="ORF">BDZ90DRAFT_232950</name>
</gene>
<feature type="compositionally biased region" description="Gly residues" evidence="2">
    <location>
        <begin position="486"/>
        <end position="495"/>
    </location>
</feature>
<dbReference type="PANTHER" id="PTHR12475">
    <property type="match status" value="1"/>
</dbReference>
<feature type="region of interest" description="Disordered" evidence="2">
    <location>
        <begin position="218"/>
        <end position="313"/>
    </location>
</feature>
<protein>
    <recommendedName>
        <fullName evidence="5">Thioesterase/thiol ester dehydrase-isomerase</fullName>
    </recommendedName>
</protein>
<evidence type="ECO:0000256" key="1">
    <source>
        <dbReference type="ARBA" id="ARBA00038476"/>
    </source>
</evidence>
<comment type="similarity">
    <text evidence="1">Belongs to the lcsJ thioesterase family.</text>
</comment>